<dbReference type="Proteomes" id="UP000791440">
    <property type="component" value="Unassembled WGS sequence"/>
</dbReference>
<evidence type="ECO:0000313" key="2">
    <source>
        <dbReference type="Proteomes" id="UP000791440"/>
    </source>
</evidence>
<reference evidence="1" key="2">
    <citation type="submission" date="2020-12" db="EMBL/GenBank/DDBJ databases">
        <authorList>
            <person name="Kanost M."/>
        </authorList>
    </citation>
    <scope>NUCLEOTIDE SEQUENCE</scope>
</reference>
<accession>A0A921ZKD1</accession>
<gene>
    <name evidence="1" type="ORF">O3G_MSEX011225</name>
</gene>
<dbReference type="AlphaFoldDB" id="A0A921ZKD1"/>
<keyword evidence="2" id="KW-1185">Reference proteome</keyword>
<comment type="caution">
    <text evidence="1">The sequence shown here is derived from an EMBL/GenBank/DDBJ whole genome shotgun (WGS) entry which is preliminary data.</text>
</comment>
<organism evidence="1 2">
    <name type="scientific">Manduca sexta</name>
    <name type="common">Tobacco hawkmoth</name>
    <name type="synonym">Tobacco hornworm</name>
    <dbReference type="NCBI Taxonomy" id="7130"/>
    <lineage>
        <taxon>Eukaryota</taxon>
        <taxon>Metazoa</taxon>
        <taxon>Ecdysozoa</taxon>
        <taxon>Arthropoda</taxon>
        <taxon>Hexapoda</taxon>
        <taxon>Insecta</taxon>
        <taxon>Pterygota</taxon>
        <taxon>Neoptera</taxon>
        <taxon>Endopterygota</taxon>
        <taxon>Lepidoptera</taxon>
        <taxon>Glossata</taxon>
        <taxon>Ditrysia</taxon>
        <taxon>Bombycoidea</taxon>
        <taxon>Sphingidae</taxon>
        <taxon>Sphinginae</taxon>
        <taxon>Sphingini</taxon>
        <taxon>Manduca</taxon>
    </lineage>
</organism>
<protein>
    <submittedName>
        <fullName evidence="1">Uncharacterized protein</fullName>
    </submittedName>
</protein>
<name>A0A921ZKD1_MANSE</name>
<sequence>MVTMVASSLAPHYKSPLNTTNSYHHVFDVSAIGTDSGPPISIGLLRPSSGGRSMSFAYAASPGSWSPLQKFSVPKAITSKSYVSCPLPLEFRNSMGYVGYFGSPADLFISKHSPPHCLLGDLKSSDKAHSERPRLSSICHHWQHTLVKDFRLETLQYSGREDVSTAQRSVFDYKQTNTCTHTS</sequence>
<evidence type="ECO:0000313" key="1">
    <source>
        <dbReference type="EMBL" id="KAG6459145.1"/>
    </source>
</evidence>
<reference evidence="1" key="1">
    <citation type="journal article" date="2016" name="Insect Biochem. Mol. Biol.">
        <title>Multifaceted biological insights from a draft genome sequence of the tobacco hornworm moth, Manduca sexta.</title>
        <authorList>
            <person name="Kanost M.R."/>
            <person name="Arrese E.L."/>
            <person name="Cao X."/>
            <person name="Chen Y.R."/>
            <person name="Chellapilla S."/>
            <person name="Goldsmith M.R."/>
            <person name="Grosse-Wilde E."/>
            <person name="Heckel D.G."/>
            <person name="Herndon N."/>
            <person name="Jiang H."/>
            <person name="Papanicolaou A."/>
            <person name="Qu J."/>
            <person name="Soulages J.L."/>
            <person name="Vogel H."/>
            <person name="Walters J."/>
            <person name="Waterhouse R.M."/>
            <person name="Ahn S.J."/>
            <person name="Almeida F.C."/>
            <person name="An C."/>
            <person name="Aqrawi P."/>
            <person name="Bretschneider A."/>
            <person name="Bryant W.B."/>
            <person name="Bucks S."/>
            <person name="Chao H."/>
            <person name="Chevignon G."/>
            <person name="Christen J.M."/>
            <person name="Clarke D.F."/>
            <person name="Dittmer N.T."/>
            <person name="Ferguson L.C.F."/>
            <person name="Garavelou S."/>
            <person name="Gordon K.H.J."/>
            <person name="Gunaratna R.T."/>
            <person name="Han Y."/>
            <person name="Hauser F."/>
            <person name="He Y."/>
            <person name="Heidel-Fischer H."/>
            <person name="Hirsh A."/>
            <person name="Hu Y."/>
            <person name="Jiang H."/>
            <person name="Kalra D."/>
            <person name="Klinner C."/>
            <person name="Konig C."/>
            <person name="Kovar C."/>
            <person name="Kroll A.R."/>
            <person name="Kuwar S.S."/>
            <person name="Lee S.L."/>
            <person name="Lehman R."/>
            <person name="Li K."/>
            <person name="Li Z."/>
            <person name="Liang H."/>
            <person name="Lovelace S."/>
            <person name="Lu Z."/>
            <person name="Mansfield J.H."/>
            <person name="McCulloch K.J."/>
            <person name="Mathew T."/>
            <person name="Morton B."/>
            <person name="Muzny D.M."/>
            <person name="Neunemann D."/>
            <person name="Ongeri F."/>
            <person name="Pauchet Y."/>
            <person name="Pu L.L."/>
            <person name="Pyrousis I."/>
            <person name="Rao X.J."/>
            <person name="Redding A."/>
            <person name="Roesel C."/>
            <person name="Sanchez-Gracia A."/>
            <person name="Schaack S."/>
            <person name="Shukla A."/>
            <person name="Tetreau G."/>
            <person name="Wang Y."/>
            <person name="Xiong G.H."/>
            <person name="Traut W."/>
            <person name="Walsh T.K."/>
            <person name="Worley K.C."/>
            <person name="Wu D."/>
            <person name="Wu W."/>
            <person name="Wu Y.Q."/>
            <person name="Zhang X."/>
            <person name="Zou Z."/>
            <person name="Zucker H."/>
            <person name="Briscoe A.D."/>
            <person name="Burmester T."/>
            <person name="Clem R.J."/>
            <person name="Feyereisen R."/>
            <person name="Grimmelikhuijzen C.J.P."/>
            <person name="Hamodrakas S.J."/>
            <person name="Hansson B.S."/>
            <person name="Huguet E."/>
            <person name="Jermiin L.S."/>
            <person name="Lan Q."/>
            <person name="Lehman H.K."/>
            <person name="Lorenzen M."/>
            <person name="Merzendorfer H."/>
            <person name="Michalopoulos I."/>
            <person name="Morton D.B."/>
            <person name="Muthukrishnan S."/>
            <person name="Oakeshott J.G."/>
            <person name="Palmer W."/>
            <person name="Park Y."/>
            <person name="Passarelli A.L."/>
            <person name="Rozas J."/>
            <person name="Schwartz L.M."/>
            <person name="Smith W."/>
            <person name="Southgate A."/>
            <person name="Vilcinskas A."/>
            <person name="Vogt R."/>
            <person name="Wang P."/>
            <person name="Werren J."/>
            <person name="Yu X.Q."/>
            <person name="Zhou J.J."/>
            <person name="Brown S.J."/>
            <person name="Scherer S.E."/>
            <person name="Richards S."/>
            <person name="Blissard G.W."/>
        </authorList>
    </citation>
    <scope>NUCLEOTIDE SEQUENCE</scope>
</reference>
<dbReference type="EMBL" id="JH668610">
    <property type="protein sequence ID" value="KAG6459145.1"/>
    <property type="molecule type" value="Genomic_DNA"/>
</dbReference>
<proteinExistence type="predicted"/>